<dbReference type="AlphaFoldDB" id="A0A8J9SLM0"/>
<dbReference type="Proteomes" id="UP000836788">
    <property type="component" value="Chromosome 1"/>
</dbReference>
<reference evidence="2" key="1">
    <citation type="submission" date="2022-02" db="EMBL/GenBank/DDBJ databases">
        <authorList>
            <person name="Giguere J D."/>
        </authorList>
    </citation>
    <scope>NUCLEOTIDE SEQUENCE</scope>
    <source>
        <strain evidence="2">CCAP 1055/1</strain>
    </source>
</reference>
<accession>A0A8J9SLM0</accession>
<dbReference type="EMBL" id="OU594942">
    <property type="protein sequence ID" value="CAG9276295.1"/>
    <property type="molecule type" value="Genomic_DNA"/>
</dbReference>
<feature type="compositionally biased region" description="Basic residues" evidence="1">
    <location>
        <begin position="35"/>
        <end position="45"/>
    </location>
</feature>
<feature type="compositionally biased region" description="Basic and acidic residues" evidence="1">
    <location>
        <begin position="331"/>
        <end position="343"/>
    </location>
</feature>
<evidence type="ECO:0000256" key="1">
    <source>
        <dbReference type="SAM" id="MobiDB-lite"/>
    </source>
</evidence>
<evidence type="ECO:0000313" key="2">
    <source>
        <dbReference type="EMBL" id="CAG9276295.1"/>
    </source>
</evidence>
<name>A0A8J9SLM0_PHATR</name>
<feature type="compositionally biased region" description="Polar residues" evidence="1">
    <location>
        <begin position="86"/>
        <end position="98"/>
    </location>
</feature>
<feature type="region of interest" description="Disordered" evidence="1">
    <location>
        <begin position="1"/>
        <end position="51"/>
    </location>
</feature>
<organism evidence="2">
    <name type="scientific">Phaeodactylum tricornutum</name>
    <name type="common">Diatom</name>
    <dbReference type="NCBI Taxonomy" id="2850"/>
    <lineage>
        <taxon>Eukaryota</taxon>
        <taxon>Sar</taxon>
        <taxon>Stramenopiles</taxon>
        <taxon>Ochrophyta</taxon>
        <taxon>Bacillariophyta</taxon>
        <taxon>Bacillariophyceae</taxon>
        <taxon>Bacillariophycidae</taxon>
        <taxon>Naviculales</taxon>
        <taxon>Phaeodactylaceae</taxon>
        <taxon>Phaeodactylum</taxon>
    </lineage>
</organism>
<sequence>MSDGNSKTNDSKSKTISTVGPREESEVQEFQTGSTRRRPTTRHSSKTIQDDASLQDPAAFVSSVLYGWNDILADRHGGISPLPPQETVQTKDQQSNVKSLGKQDATPHIPPAPERQTQHKETTETKAPVPPIATRIAARIDDFIPNDPRSIQETQLYRSAYKLIQWQRDNYLVGTEYADWRKQDRQRAAQHHHETLSSSTRNLVTRATKSLNPRTFWNRTPSSSVFSTKAADQLVYDPTAASHGQMASLASSFIPSDTVVKAVAPLVAALPTGFLYPTIHQATVGLIVSQQLTVDRATKTAILGVLQNPANRIKIKTSTSGAIHNRLGASKSEERVTGDSHYR</sequence>
<gene>
    <name evidence="2" type="ORF">PTTT1_LOCUS288</name>
</gene>
<feature type="compositionally biased region" description="Polar residues" evidence="1">
    <location>
        <begin position="1"/>
        <end position="18"/>
    </location>
</feature>
<feature type="region of interest" description="Disordered" evidence="1">
    <location>
        <begin position="324"/>
        <end position="343"/>
    </location>
</feature>
<protein>
    <submittedName>
        <fullName evidence="2">Uncharacterized protein</fullName>
    </submittedName>
</protein>
<feature type="region of interest" description="Disordered" evidence="1">
    <location>
        <begin position="77"/>
        <end position="127"/>
    </location>
</feature>
<proteinExistence type="predicted"/>